<feature type="signal peptide" evidence="12">
    <location>
        <begin position="1"/>
        <end position="37"/>
    </location>
</feature>
<sequence length="863" mass="93212">MIRTSLHSSSKLSQAIKLGLIASVSTTAFTVSNTAFAQEETAKVERISVTGSRIQRQDMETASPVTIIDAATIKAEGFTSVDQLLQAQTSMAGAAMGSSTNNGSDGVAQVDLRGMGAERTLVLLNGRRMVNSGSGANSAVDLNSIPVAMIARVEILKDGASAVYGSDAIAGVVNIITKKDFEGFQIDVTGGMTDKSDGENGEISALYGFNTDSGNYTFGAAYSERRGVIQSDRDWTDPGASSFTPNGGIIGNKFDENGNVVIGENGKPVQEVKNNNGGTWVPQEQGYDYTQDSYYQTPSKRYSLFANMTQELGGDLVLTGDILYTKRKSNQQLAAQPANIMLDVCEPGQNTSTCVDIDSDMATGGIVADDNGQINFRKRMNDVGPRIYKQDTDTMRISAGLAGSLDINTGMDWDVSYTYGKNKAETSVENSINASLMADAIYADQDPWFSGEPITNQEMLDGVAYTEQADGGNEQHVLSAGLTGELFDLDAGAVAYAIGAEYRYESGYYNPDPIVVAGESTAAQQDPTDGNYNVMSVFQEVSVPFTDKLTGEFALRFDDYSTFGNASTWKIGLTYEATDDLMIRTVAATGFRAPSVSELYGGNSGSYDYLTDPWGNEQDPQILVNYTSDEDLQAEESESYTAGLVYSPSYVDGMSLTVDYWRFKVKNAIARLDTQNGLTNCFKGDTTACEAFNIGPDGDLTNLTNSLTNVGYQDTSGIDFNLAYNFEALNLDWTVSNDTTYLLNFEQDGVDYTNTVDGNFGAYAQVRNNFSIKASQDDWSVMYFNRYIGEMDDLAEGTKVDAVLYHNVSATYFINDTWMLSAGVKNLTDEEPSNVSNGSAGGTVPEVYDTVGRQYFAGVSVKF</sequence>
<dbReference type="InterPro" id="IPR012910">
    <property type="entry name" value="Plug_dom"/>
</dbReference>
<reference evidence="15 16" key="1">
    <citation type="submission" date="2016-03" db="EMBL/GenBank/DDBJ databases">
        <title>Complete genome sequence of Shewanella psychrophila WP2, a deep sea bacterium isolated from west Pacific sediment.</title>
        <authorList>
            <person name="Xu G."/>
            <person name="Jian H."/>
        </authorList>
    </citation>
    <scope>NUCLEOTIDE SEQUENCE [LARGE SCALE GENOMIC DNA]</scope>
    <source>
        <strain evidence="15 16">WP2</strain>
    </source>
</reference>
<evidence type="ECO:0000256" key="5">
    <source>
        <dbReference type="ARBA" id="ARBA00022729"/>
    </source>
</evidence>
<evidence type="ECO:0000313" key="15">
    <source>
        <dbReference type="EMBL" id="AQS36329.1"/>
    </source>
</evidence>
<dbReference type="PROSITE" id="PS01156">
    <property type="entry name" value="TONB_DEPENDENT_REC_2"/>
    <property type="match status" value="1"/>
</dbReference>
<evidence type="ECO:0000256" key="9">
    <source>
        <dbReference type="PROSITE-ProRule" id="PRU01360"/>
    </source>
</evidence>
<comment type="similarity">
    <text evidence="9 11">Belongs to the TonB-dependent receptor family.</text>
</comment>
<protein>
    <submittedName>
        <fullName evidence="15">Outer membrane receptor protein</fullName>
    </submittedName>
</protein>
<keyword evidence="6 11" id="KW-0798">TonB box</keyword>
<dbReference type="AlphaFoldDB" id="A0A1S6HLE5"/>
<evidence type="ECO:0000313" key="16">
    <source>
        <dbReference type="Proteomes" id="UP000189545"/>
    </source>
</evidence>
<evidence type="ECO:0000256" key="10">
    <source>
        <dbReference type="PROSITE-ProRule" id="PRU10144"/>
    </source>
</evidence>
<dbReference type="Proteomes" id="UP000189545">
    <property type="component" value="Chromosome"/>
</dbReference>
<dbReference type="RefSeq" id="WP_077751647.1">
    <property type="nucleotide sequence ID" value="NZ_CP014782.1"/>
</dbReference>
<keyword evidence="7 9" id="KW-0472">Membrane</keyword>
<dbReference type="InterPro" id="IPR037066">
    <property type="entry name" value="Plug_dom_sf"/>
</dbReference>
<evidence type="ECO:0000259" key="14">
    <source>
        <dbReference type="Pfam" id="PF07715"/>
    </source>
</evidence>
<evidence type="ECO:0000256" key="1">
    <source>
        <dbReference type="ARBA" id="ARBA00004571"/>
    </source>
</evidence>
<dbReference type="PANTHER" id="PTHR47234:SF2">
    <property type="entry name" value="TONB-DEPENDENT RECEPTOR"/>
    <property type="match status" value="1"/>
</dbReference>
<evidence type="ECO:0000259" key="13">
    <source>
        <dbReference type="Pfam" id="PF00593"/>
    </source>
</evidence>
<dbReference type="InterPro" id="IPR010917">
    <property type="entry name" value="TonB_rcpt_CS"/>
</dbReference>
<dbReference type="Pfam" id="PF07715">
    <property type="entry name" value="Plug"/>
    <property type="match status" value="1"/>
</dbReference>
<evidence type="ECO:0000256" key="8">
    <source>
        <dbReference type="ARBA" id="ARBA00023237"/>
    </source>
</evidence>
<evidence type="ECO:0000256" key="2">
    <source>
        <dbReference type="ARBA" id="ARBA00022448"/>
    </source>
</evidence>
<feature type="domain" description="TonB-dependent receptor-like beta-barrel" evidence="13">
    <location>
        <begin position="386"/>
        <end position="827"/>
    </location>
</feature>
<feature type="domain" description="TonB-dependent receptor plug" evidence="14">
    <location>
        <begin position="59"/>
        <end position="172"/>
    </location>
</feature>
<dbReference type="KEGG" id="spsw:Sps_01157"/>
<dbReference type="InterPro" id="IPR036942">
    <property type="entry name" value="Beta-barrel_TonB_sf"/>
</dbReference>
<dbReference type="CDD" id="cd01347">
    <property type="entry name" value="ligand_gated_channel"/>
    <property type="match status" value="1"/>
</dbReference>
<dbReference type="GO" id="GO:0009279">
    <property type="term" value="C:cell outer membrane"/>
    <property type="evidence" value="ECO:0007669"/>
    <property type="project" value="UniProtKB-SubCell"/>
</dbReference>
<dbReference type="InterPro" id="IPR000531">
    <property type="entry name" value="Beta-barrel_TonB"/>
</dbReference>
<keyword evidence="8 9" id="KW-0998">Cell outer membrane</keyword>
<feature type="short sequence motif" description="TonB C-terminal box" evidence="10">
    <location>
        <begin position="846"/>
        <end position="863"/>
    </location>
</feature>
<evidence type="ECO:0000256" key="11">
    <source>
        <dbReference type="RuleBase" id="RU003357"/>
    </source>
</evidence>
<evidence type="ECO:0000256" key="12">
    <source>
        <dbReference type="SAM" id="SignalP"/>
    </source>
</evidence>
<dbReference type="Pfam" id="PF00593">
    <property type="entry name" value="TonB_dep_Rec_b-barrel"/>
    <property type="match status" value="1"/>
</dbReference>
<accession>A0A1S6HLE5</accession>
<comment type="subcellular location">
    <subcellularLocation>
        <location evidence="1 9">Cell outer membrane</location>
        <topology evidence="1 9">Multi-pass membrane protein</topology>
    </subcellularLocation>
</comment>
<organism evidence="15 16">
    <name type="scientific">Shewanella psychrophila</name>
    <dbReference type="NCBI Taxonomy" id="225848"/>
    <lineage>
        <taxon>Bacteria</taxon>
        <taxon>Pseudomonadati</taxon>
        <taxon>Pseudomonadota</taxon>
        <taxon>Gammaproteobacteria</taxon>
        <taxon>Alteromonadales</taxon>
        <taxon>Shewanellaceae</taxon>
        <taxon>Shewanella</taxon>
    </lineage>
</organism>
<dbReference type="PANTHER" id="PTHR47234">
    <property type="match status" value="1"/>
</dbReference>
<dbReference type="PROSITE" id="PS52016">
    <property type="entry name" value="TONB_DEPENDENT_REC_3"/>
    <property type="match status" value="1"/>
</dbReference>
<dbReference type="InterPro" id="IPR039426">
    <property type="entry name" value="TonB-dep_rcpt-like"/>
</dbReference>
<evidence type="ECO:0000256" key="3">
    <source>
        <dbReference type="ARBA" id="ARBA00022452"/>
    </source>
</evidence>
<keyword evidence="16" id="KW-1185">Reference proteome</keyword>
<keyword evidence="4 9" id="KW-0812">Transmembrane</keyword>
<dbReference type="Gene3D" id="2.40.170.20">
    <property type="entry name" value="TonB-dependent receptor, beta-barrel domain"/>
    <property type="match status" value="1"/>
</dbReference>
<dbReference type="STRING" id="225848.Sps_01157"/>
<evidence type="ECO:0000256" key="4">
    <source>
        <dbReference type="ARBA" id="ARBA00022692"/>
    </source>
</evidence>
<dbReference type="Gene3D" id="2.170.130.10">
    <property type="entry name" value="TonB-dependent receptor, plug domain"/>
    <property type="match status" value="1"/>
</dbReference>
<dbReference type="SUPFAM" id="SSF56935">
    <property type="entry name" value="Porins"/>
    <property type="match status" value="1"/>
</dbReference>
<evidence type="ECO:0000256" key="6">
    <source>
        <dbReference type="ARBA" id="ARBA00023077"/>
    </source>
</evidence>
<keyword evidence="5 12" id="KW-0732">Signal</keyword>
<name>A0A1S6HLE5_9GAMM</name>
<keyword evidence="3 9" id="KW-1134">Transmembrane beta strand</keyword>
<keyword evidence="2 9" id="KW-0813">Transport</keyword>
<proteinExistence type="inferred from homology"/>
<evidence type="ECO:0000256" key="7">
    <source>
        <dbReference type="ARBA" id="ARBA00023136"/>
    </source>
</evidence>
<feature type="chain" id="PRO_5010557511" evidence="12">
    <location>
        <begin position="38"/>
        <end position="863"/>
    </location>
</feature>
<keyword evidence="15" id="KW-0675">Receptor</keyword>
<dbReference type="EMBL" id="CP014782">
    <property type="protein sequence ID" value="AQS36329.1"/>
    <property type="molecule type" value="Genomic_DNA"/>
</dbReference>
<gene>
    <name evidence="15" type="ORF">Sps_01157</name>
</gene>